<dbReference type="InterPro" id="IPR004812">
    <property type="entry name" value="Efflux_drug-R_Bcr/CmlA"/>
</dbReference>
<dbReference type="PROSITE" id="PS00216">
    <property type="entry name" value="SUGAR_TRANSPORT_1"/>
    <property type="match status" value="1"/>
</dbReference>
<dbReference type="InterPro" id="IPR036259">
    <property type="entry name" value="MFS_trans_sf"/>
</dbReference>
<dbReference type="InterPro" id="IPR020846">
    <property type="entry name" value="MFS_dom"/>
</dbReference>
<comment type="similarity">
    <text evidence="2 8">Belongs to the major facilitator superfamily. Bcr/CmlA family.</text>
</comment>
<keyword evidence="11" id="KW-1185">Reference proteome</keyword>
<dbReference type="EMBL" id="RZGR01000024">
    <property type="protein sequence ID" value="RUQ84945.1"/>
    <property type="molecule type" value="Genomic_DNA"/>
</dbReference>
<feature type="transmembrane region" description="Helical" evidence="8">
    <location>
        <begin position="159"/>
        <end position="178"/>
    </location>
</feature>
<keyword evidence="4" id="KW-1003">Cell membrane</keyword>
<protein>
    <recommendedName>
        <fullName evidence="8">Bcr/CflA family efflux transporter</fullName>
    </recommendedName>
</protein>
<feature type="transmembrane region" description="Helical" evidence="8">
    <location>
        <begin position="300"/>
        <end position="320"/>
    </location>
</feature>
<dbReference type="RefSeq" id="WP_127111389.1">
    <property type="nucleotide sequence ID" value="NZ_RZGR01000024.1"/>
</dbReference>
<dbReference type="PANTHER" id="PTHR42718">
    <property type="entry name" value="MAJOR FACILITATOR SUPERFAMILY MULTIDRUG TRANSPORTER MFSC"/>
    <property type="match status" value="1"/>
</dbReference>
<dbReference type="AlphaFoldDB" id="A0A433JI42"/>
<dbReference type="GO" id="GO:1990961">
    <property type="term" value="P:xenobiotic detoxification by transmembrane export across the plasma membrane"/>
    <property type="evidence" value="ECO:0007669"/>
    <property type="project" value="InterPro"/>
</dbReference>
<evidence type="ECO:0000256" key="6">
    <source>
        <dbReference type="ARBA" id="ARBA00022989"/>
    </source>
</evidence>
<evidence type="ECO:0000313" key="10">
    <source>
        <dbReference type="EMBL" id="RUQ84945.1"/>
    </source>
</evidence>
<dbReference type="GO" id="GO:0005886">
    <property type="term" value="C:plasma membrane"/>
    <property type="evidence" value="ECO:0007669"/>
    <property type="project" value="UniProtKB-SubCell"/>
</dbReference>
<keyword evidence="7 8" id="KW-0472">Membrane</keyword>
<feature type="transmembrane region" description="Helical" evidence="8">
    <location>
        <begin position="367"/>
        <end position="387"/>
    </location>
</feature>
<dbReference type="InterPro" id="IPR011701">
    <property type="entry name" value="MFS"/>
</dbReference>
<dbReference type="GO" id="GO:0042910">
    <property type="term" value="F:xenobiotic transmembrane transporter activity"/>
    <property type="evidence" value="ECO:0007669"/>
    <property type="project" value="InterPro"/>
</dbReference>
<evidence type="ECO:0000256" key="3">
    <source>
        <dbReference type="ARBA" id="ARBA00022448"/>
    </source>
</evidence>
<feature type="transmembrane region" description="Helical" evidence="8">
    <location>
        <begin position="239"/>
        <end position="260"/>
    </location>
</feature>
<dbReference type="Gene3D" id="1.20.1720.10">
    <property type="entry name" value="Multidrug resistance protein D"/>
    <property type="match status" value="1"/>
</dbReference>
<keyword evidence="5 8" id="KW-0812">Transmembrane</keyword>
<feature type="transmembrane region" description="Helical" evidence="8">
    <location>
        <begin position="131"/>
        <end position="153"/>
    </location>
</feature>
<feature type="transmembrane region" description="Helical" evidence="8">
    <location>
        <begin position="45"/>
        <end position="62"/>
    </location>
</feature>
<feature type="transmembrane region" description="Helical" evidence="8">
    <location>
        <begin position="74"/>
        <end position="92"/>
    </location>
</feature>
<comment type="caution">
    <text evidence="10">The sequence shown here is derived from an EMBL/GenBank/DDBJ whole genome shotgun (WGS) entry which is preliminary data.</text>
</comment>
<dbReference type="Proteomes" id="UP000288012">
    <property type="component" value="Unassembled WGS sequence"/>
</dbReference>
<evidence type="ECO:0000256" key="7">
    <source>
        <dbReference type="ARBA" id="ARBA00023136"/>
    </source>
</evidence>
<proteinExistence type="inferred from homology"/>
<feature type="domain" description="Major facilitator superfamily (MFS) profile" evidence="9">
    <location>
        <begin position="7"/>
        <end position="392"/>
    </location>
</feature>
<organism evidence="10 11">
    <name type="scientific">Legionella septentrionalis</name>
    <dbReference type="NCBI Taxonomy" id="2498109"/>
    <lineage>
        <taxon>Bacteria</taxon>
        <taxon>Pseudomonadati</taxon>
        <taxon>Pseudomonadota</taxon>
        <taxon>Gammaproteobacteria</taxon>
        <taxon>Legionellales</taxon>
        <taxon>Legionellaceae</taxon>
        <taxon>Legionella</taxon>
    </lineage>
</organism>
<gene>
    <name evidence="10" type="ORF">EKM59_08180</name>
</gene>
<accession>A0A433JI42</accession>
<evidence type="ECO:0000256" key="1">
    <source>
        <dbReference type="ARBA" id="ARBA00004651"/>
    </source>
</evidence>
<keyword evidence="8" id="KW-0997">Cell inner membrane</keyword>
<dbReference type="CDD" id="cd17320">
    <property type="entry name" value="MFS_MdfA_MDR_like"/>
    <property type="match status" value="1"/>
</dbReference>
<feature type="transmembrane region" description="Helical" evidence="8">
    <location>
        <begin position="98"/>
        <end position="119"/>
    </location>
</feature>
<comment type="subcellular location">
    <subcellularLocation>
        <location evidence="8">Cell inner membrane</location>
        <topology evidence="8">Multi-pass membrane protein</topology>
    </subcellularLocation>
    <subcellularLocation>
        <location evidence="1">Cell membrane</location>
        <topology evidence="1">Multi-pass membrane protein</topology>
    </subcellularLocation>
</comment>
<dbReference type="PANTHER" id="PTHR42718:SF9">
    <property type="entry name" value="MAJOR FACILITATOR SUPERFAMILY MULTIDRUG TRANSPORTER MFSC"/>
    <property type="match status" value="1"/>
</dbReference>
<feature type="transmembrane region" description="Helical" evidence="8">
    <location>
        <begin position="209"/>
        <end position="227"/>
    </location>
</feature>
<name>A0A433JI42_9GAMM</name>
<keyword evidence="3 8" id="KW-0813">Transport</keyword>
<dbReference type="InterPro" id="IPR005829">
    <property type="entry name" value="Sugar_transporter_CS"/>
</dbReference>
<sequence length="402" mass="45114">MRKIAWLMPLLIGLVVLPRLSIDLYLPSLLKMGSEFNASHDSMQMTLTVFMFGYAISMLIMGPLSDVFGRKKTMLWGLVLYVFSTLICAISTSLTLFIIARFFQAIGGCSGTVIARLMVKETYSRDEQIRIIANLSAAMAVAPLFFPILGALLQKGGGWQIIFYLLTLFACLLAAVTYKQIPTVAPHASQPFSLKTLFGNYKKFLSQRLFVAYSLTISMAWCCYFVFTLDSPFLFQEKLGFSPMAFSGFYALTVFGYLVGTRLTKRYATQFGWDKTIFIAIFCCLTGALLMWALTHLMQLNWMLIVVPMLLIMVGVGVIIPCTQASVMQPFEKNTGAASGLFFFIQMLFGSFCGLLLRALHPYTEHAMLFILVCASACMCLCFYLLVWRFQASSHIELQYSK</sequence>
<evidence type="ECO:0000256" key="4">
    <source>
        <dbReference type="ARBA" id="ARBA00022475"/>
    </source>
</evidence>
<reference evidence="10 11" key="1">
    <citation type="submission" date="2018-12" db="EMBL/GenBank/DDBJ databases">
        <title>Legionella sp,whole genome shotgun sequence.</title>
        <authorList>
            <person name="Wu H."/>
        </authorList>
    </citation>
    <scope>NUCLEOTIDE SEQUENCE [LARGE SCALE GENOMIC DNA]</scope>
    <source>
        <strain evidence="11">km714</strain>
    </source>
</reference>
<keyword evidence="6 8" id="KW-1133">Transmembrane helix</keyword>
<dbReference type="NCBIfam" id="TIGR00710">
    <property type="entry name" value="efflux_Bcr_CflA"/>
    <property type="match status" value="1"/>
</dbReference>
<evidence type="ECO:0000256" key="2">
    <source>
        <dbReference type="ARBA" id="ARBA00006236"/>
    </source>
</evidence>
<evidence type="ECO:0000259" key="9">
    <source>
        <dbReference type="PROSITE" id="PS50850"/>
    </source>
</evidence>
<evidence type="ECO:0000256" key="8">
    <source>
        <dbReference type="RuleBase" id="RU365088"/>
    </source>
</evidence>
<dbReference type="Pfam" id="PF07690">
    <property type="entry name" value="MFS_1"/>
    <property type="match status" value="1"/>
</dbReference>
<feature type="transmembrane region" description="Helical" evidence="8">
    <location>
        <begin position="272"/>
        <end position="294"/>
    </location>
</feature>
<dbReference type="SUPFAM" id="SSF103473">
    <property type="entry name" value="MFS general substrate transporter"/>
    <property type="match status" value="1"/>
</dbReference>
<evidence type="ECO:0000256" key="5">
    <source>
        <dbReference type="ARBA" id="ARBA00022692"/>
    </source>
</evidence>
<dbReference type="PROSITE" id="PS50850">
    <property type="entry name" value="MFS"/>
    <property type="match status" value="1"/>
</dbReference>
<comment type="caution">
    <text evidence="8">Lacks conserved residue(s) required for the propagation of feature annotation.</text>
</comment>
<feature type="transmembrane region" description="Helical" evidence="8">
    <location>
        <begin position="341"/>
        <end position="361"/>
    </location>
</feature>
<evidence type="ECO:0000313" key="11">
    <source>
        <dbReference type="Proteomes" id="UP000288012"/>
    </source>
</evidence>